<dbReference type="AlphaFoldDB" id="A0A379QKE6"/>
<sequence>MGWPMYKEAIKAFHRLGMSLKSNAEPSRMTNH</sequence>
<proteinExistence type="predicted"/>
<accession>A0A379QKE6</accession>
<dbReference type="EMBL" id="UGWP01000004">
    <property type="protein sequence ID" value="SUF57014.1"/>
    <property type="molecule type" value="Genomic_DNA"/>
</dbReference>
<dbReference type="Proteomes" id="UP000254597">
    <property type="component" value="Unassembled WGS sequence"/>
</dbReference>
<organism evidence="1 2">
    <name type="scientific">Salmonella enterica</name>
    <name type="common">Salmonella choleraesuis</name>
    <dbReference type="NCBI Taxonomy" id="28901"/>
    <lineage>
        <taxon>Bacteria</taxon>
        <taxon>Pseudomonadati</taxon>
        <taxon>Pseudomonadota</taxon>
        <taxon>Gammaproteobacteria</taxon>
        <taxon>Enterobacterales</taxon>
        <taxon>Enterobacteriaceae</taxon>
        <taxon>Salmonella</taxon>
    </lineage>
</organism>
<evidence type="ECO:0000313" key="2">
    <source>
        <dbReference type="Proteomes" id="UP000254597"/>
    </source>
</evidence>
<protein>
    <submittedName>
        <fullName evidence="1">Uncharacterized protein</fullName>
    </submittedName>
</protein>
<evidence type="ECO:0000313" key="1">
    <source>
        <dbReference type="EMBL" id="SUF57014.1"/>
    </source>
</evidence>
<reference evidence="1 2" key="1">
    <citation type="submission" date="2018-06" db="EMBL/GenBank/DDBJ databases">
        <authorList>
            <consortium name="Pathogen Informatics"/>
            <person name="Doyle S."/>
        </authorList>
    </citation>
    <scope>NUCLEOTIDE SEQUENCE [LARGE SCALE GENOMIC DNA]</scope>
    <source>
        <strain evidence="1 2">NCTC10252</strain>
    </source>
</reference>
<gene>
    <name evidence="1" type="ORF">NCTC10252_02257</name>
</gene>
<name>A0A379QKE6_SALER</name>